<dbReference type="GO" id="GO:0016747">
    <property type="term" value="F:acyltransferase activity, transferring groups other than amino-acyl groups"/>
    <property type="evidence" value="ECO:0007669"/>
    <property type="project" value="InterPro"/>
</dbReference>
<dbReference type="InterPro" id="IPR000182">
    <property type="entry name" value="GNAT_dom"/>
</dbReference>
<accession>A0A318UXL3</accession>
<evidence type="ECO:0000259" key="1">
    <source>
        <dbReference type="PROSITE" id="PS51186"/>
    </source>
</evidence>
<reference evidence="2 3" key="1">
    <citation type="submission" date="2018-06" db="EMBL/GenBank/DDBJ databases">
        <title>Genomic Encyclopedia of Type Strains, Phase III (KMG-III): the genomes of soil and plant-associated and newly described type strains.</title>
        <authorList>
            <person name="Whitman W."/>
        </authorList>
    </citation>
    <scope>NUCLEOTIDE SEQUENCE [LARGE SCALE GENOMIC DNA]</scope>
    <source>
        <strain evidence="2 3">CECT 7730</strain>
    </source>
</reference>
<sequence length="160" mass="17736">MKGPNPDNKEPINIRAIQATDAAAWSALRIEFLPEIKDISQAEVDSFFQGSYPNVQEVLVALDDNQRMTGFIELSLRDNVPGSNQQTTPYIEAWFVSPDCQGQGIGKALIHAAEEWANQQGFQELGSDAPITNEKSINLHKQLGFNEIERVVCLLKPLKG</sequence>
<evidence type="ECO:0000313" key="3">
    <source>
        <dbReference type="Proteomes" id="UP000247551"/>
    </source>
</evidence>
<evidence type="ECO:0000313" key="2">
    <source>
        <dbReference type="EMBL" id="PYF80543.1"/>
    </source>
</evidence>
<protein>
    <submittedName>
        <fullName evidence="2">Aminoglycoside 6'-N-acetyltransferase I</fullName>
    </submittedName>
</protein>
<dbReference type="PROSITE" id="PS51186">
    <property type="entry name" value="GNAT"/>
    <property type="match status" value="1"/>
</dbReference>
<dbReference type="CDD" id="cd04301">
    <property type="entry name" value="NAT_SF"/>
    <property type="match status" value="1"/>
</dbReference>
<proteinExistence type="predicted"/>
<dbReference type="Pfam" id="PF00583">
    <property type="entry name" value="Acetyltransf_1"/>
    <property type="match status" value="1"/>
</dbReference>
<feature type="domain" description="N-acetyltransferase" evidence="1">
    <location>
        <begin position="12"/>
        <end position="160"/>
    </location>
</feature>
<dbReference type="EMBL" id="QKLW01000006">
    <property type="protein sequence ID" value="PYF80543.1"/>
    <property type="molecule type" value="Genomic_DNA"/>
</dbReference>
<keyword evidence="2" id="KW-0808">Transferase</keyword>
<name>A0A318UXL3_9GAMM</name>
<gene>
    <name evidence="2" type="ORF">DFP75_106184</name>
</gene>
<dbReference type="InterPro" id="IPR016181">
    <property type="entry name" value="Acyl_CoA_acyltransferase"/>
</dbReference>
<dbReference type="AlphaFoldDB" id="A0A318UXL3"/>
<dbReference type="SUPFAM" id="SSF55729">
    <property type="entry name" value="Acyl-CoA N-acyltransferases (Nat)"/>
    <property type="match status" value="1"/>
</dbReference>
<keyword evidence="3" id="KW-1185">Reference proteome</keyword>
<comment type="caution">
    <text evidence="2">The sequence shown here is derived from an EMBL/GenBank/DDBJ whole genome shotgun (WGS) entry which is preliminary data.</text>
</comment>
<dbReference type="Proteomes" id="UP000247551">
    <property type="component" value="Unassembled WGS sequence"/>
</dbReference>
<dbReference type="Gene3D" id="3.40.630.30">
    <property type="match status" value="1"/>
</dbReference>
<organism evidence="2 3">
    <name type="scientific">Marinomonas alcarazii</name>
    <dbReference type="NCBI Taxonomy" id="491949"/>
    <lineage>
        <taxon>Bacteria</taxon>
        <taxon>Pseudomonadati</taxon>
        <taxon>Pseudomonadota</taxon>
        <taxon>Gammaproteobacteria</taxon>
        <taxon>Oceanospirillales</taxon>
        <taxon>Oceanospirillaceae</taxon>
        <taxon>Marinomonas</taxon>
    </lineage>
</organism>
<dbReference type="RefSeq" id="WP_110576493.1">
    <property type="nucleotide sequence ID" value="NZ_QKLW01000006.1"/>
</dbReference>
<dbReference type="PANTHER" id="PTHR43072">
    <property type="entry name" value="N-ACETYLTRANSFERASE"/>
    <property type="match status" value="1"/>
</dbReference>